<name>A0AAN7LLM9_TRANT</name>
<dbReference type="EMBL" id="JAXQNO010000015">
    <property type="protein sequence ID" value="KAK4782946.1"/>
    <property type="molecule type" value="Genomic_DNA"/>
</dbReference>
<proteinExistence type="predicted"/>
<dbReference type="AlphaFoldDB" id="A0AAN7LLM9"/>
<accession>A0AAN7LLM9</accession>
<organism evidence="1 2">
    <name type="scientific">Trapa natans</name>
    <name type="common">Water chestnut</name>
    <dbReference type="NCBI Taxonomy" id="22666"/>
    <lineage>
        <taxon>Eukaryota</taxon>
        <taxon>Viridiplantae</taxon>
        <taxon>Streptophyta</taxon>
        <taxon>Embryophyta</taxon>
        <taxon>Tracheophyta</taxon>
        <taxon>Spermatophyta</taxon>
        <taxon>Magnoliopsida</taxon>
        <taxon>eudicotyledons</taxon>
        <taxon>Gunneridae</taxon>
        <taxon>Pentapetalae</taxon>
        <taxon>rosids</taxon>
        <taxon>malvids</taxon>
        <taxon>Myrtales</taxon>
        <taxon>Lythraceae</taxon>
        <taxon>Trapa</taxon>
    </lineage>
</organism>
<reference evidence="1 2" key="1">
    <citation type="journal article" date="2023" name="Hortic Res">
        <title>Pangenome of water caltrop reveals structural variations and asymmetric subgenome divergence after allopolyploidization.</title>
        <authorList>
            <person name="Zhang X."/>
            <person name="Chen Y."/>
            <person name="Wang L."/>
            <person name="Yuan Y."/>
            <person name="Fang M."/>
            <person name="Shi L."/>
            <person name="Lu R."/>
            <person name="Comes H.P."/>
            <person name="Ma Y."/>
            <person name="Chen Y."/>
            <person name="Huang G."/>
            <person name="Zhou Y."/>
            <person name="Zheng Z."/>
            <person name="Qiu Y."/>
        </authorList>
    </citation>
    <scope>NUCLEOTIDE SEQUENCE [LARGE SCALE GENOMIC DNA]</scope>
    <source>
        <strain evidence="1">F231</strain>
    </source>
</reference>
<evidence type="ECO:0000313" key="1">
    <source>
        <dbReference type="EMBL" id="KAK4782946.1"/>
    </source>
</evidence>
<comment type="caution">
    <text evidence="1">The sequence shown here is derived from an EMBL/GenBank/DDBJ whole genome shotgun (WGS) entry which is preliminary data.</text>
</comment>
<gene>
    <name evidence="1" type="ORF">SAY86_007320</name>
</gene>
<protein>
    <submittedName>
        <fullName evidence="1">Uncharacterized protein</fullName>
    </submittedName>
</protein>
<evidence type="ECO:0000313" key="2">
    <source>
        <dbReference type="Proteomes" id="UP001346149"/>
    </source>
</evidence>
<sequence length="99" mass="11254">MCLFNKDCYCRFNVHCNLSSKPIPSQANRDQKPMNLAKEGVLFLRLFEEKQEIRGQQEDEVKSVAHAMIYVHSGPPCTTMLHGGTHLSSWMRTISCLIG</sequence>
<dbReference type="Proteomes" id="UP001346149">
    <property type="component" value="Unassembled WGS sequence"/>
</dbReference>
<keyword evidence="2" id="KW-1185">Reference proteome</keyword>